<dbReference type="Pfam" id="PF00046">
    <property type="entry name" value="Homeodomain"/>
    <property type="match status" value="1"/>
</dbReference>
<dbReference type="SUPFAM" id="SSF46689">
    <property type="entry name" value="Homeodomain-like"/>
    <property type="match status" value="1"/>
</dbReference>
<evidence type="ECO:0000313" key="8">
    <source>
        <dbReference type="Proteomes" id="UP000317494"/>
    </source>
</evidence>
<dbReference type="InterPro" id="IPR036910">
    <property type="entry name" value="HMG_box_dom_sf"/>
</dbReference>
<keyword evidence="2 3" id="KW-0539">Nucleus</keyword>
<feature type="compositionally biased region" description="Polar residues" evidence="4">
    <location>
        <begin position="59"/>
        <end position="73"/>
    </location>
</feature>
<dbReference type="GO" id="GO:0005634">
    <property type="term" value="C:nucleus"/>
    <property type="evidence" value="ECO:0007669"/>
    <property type="project" value="UniProtKB-SubCell"/>
</dbReference>
<dbReference type="PROSITE" id="PS50071">
    <property type="entry name" value="HOMEOBOX_2"/>
    <property type="match status" value="1"/>
</dbReference>
<proteinExistence type="predicted"/>
<comment type="subcellular location">
    <subcellularLocation>
        <location evidence="1 3">Nucleus</location>
    </subcellularLocation>
</comment>
<feature type="compositionally biased region" description="Low complexity" evidence="4">
    <location>
        <begin position="741"/>
        <end position="750"/>
    </location>
</feature>
<feature type="compositionally biased region" description="Basic and acidic residues" evidence="4">
    <location>
        <begin position="396"/>
        <end position="418"/>
    </location>
</feature>
<feature type="region of interest" description="Disordered" evidence="4">
    <location>
        <begin position="738"/>
        <end position="781"/>
    </location>
</feature>
<feature type="DNA-binding region" description="Homeobox" evidence="1">
    <location>
        <begin position="773"/>
        <end position="832"/>
    </location>
</feature>
<dbReference type="InterPro" id="IPR009071">
    <property type="entry name" value="HMG_box_dom"/>
</dbReference>
<feature type="compositionally biased region" description="Acidic residues" evidence="4">
    <location>
        <begin position="310"/>
        <end position="332"/>
    </location>
</feature>
<feature type="region of interest" description="Disordered" evidence="4">
    <location>
        <begin position="471"/>
        <end position="502"/>
    </location>
</feature>
<feature type="compositionally biased region" description="Polar residues" evidence="4">
    <location>
        <begin position="291"/>
        <end position="305"/>
    </location>
</feature>
<organism evidence="7 8">
    <name type="scientific">Synchytrium endobioticum</name>
    <dbReference type="NCBI Taxonomy" id="286115"/>
    <lineage>
        <taxon>Eukaryota</taxon>
        <taxon>Fungi</taxon>
        <taxon>Fungi incertae sedis</taxon>
        <taxon>Chytridiomycota</taxon>
        <taxon>Chytridiomycota incertae sedis</taxon>
        <taxon>Chytridiomycetes</taxon>
        <taxon>Synchytriales</taxon>
        <taxon>Synchytriaceae</taxon>
        <taxon>Synchytrium</taxon>
    </lineage>
</organism>
<feature type="region of interest" description="Disordered" evidence="4">
    <location>
        <begin position="381"/>
        <end position="421"/>
    </location>
</feature>
<evidence type="ECO:0000313" key="7">
    <source>
        <dbReference type="EMBL" id="TPX52384.1"/>
    </source>
</evidence>
<feature type="region of interest" description="Disordered" evidence="4">
    <location>
        <begin position="1"/>
        <end position="73"/>
    </location>
</feature>
<dbReference type="InterPro" id="IPR009057">
    <property type="entry name" value="Homeodomain-like_sf"/>
</dbReference>
<feature type="DNA-binding region" description="HMG box" evidence="2">
    <location>
        <begin position="419"/>
        <end position="486"/>
    </location>
</feature>
<sequence>MVPPPPRQPAVSSFKSENAWTPHNQHKNKKKEQEGTADWHRQASSLGGGIYGSGPSMGDQMSISSRGSLTPTTNGRALARIGVQLPCAGSSISEQRSQQSTSNIQHANNVQNQGPRDGVQFVRSVKGREIVRVFTRNISFDDNIVSYNEAVPTNPPNMSTANFKVTLQYKKAMYVIDTPEFILGRQNFKNLFAEDIGHDQRISRKHLKFQVDPRAKRATVMPIGQNLPQMDALTRMNIGTTYQLRDGCIIRLVALNAKLKGSEQVPYNLRVHIEDDDHTTGVGTSNSNNNQAGPSPAQTQSQLTQRSEDLFGDDDDEGSEHVESDDEKEGDDTNLLSDDGKDDVKRFSEDFDDELLPDVSPESSDLGEGWLGYADDFMDCVKSDSEDQPKGLVKGRGREGIKRGDSSSRVPDNDDGTRPKARCTAYEAFSKAMRKDLKTQYRDWSKRQITAELKQRFERLSTAEKARYEIQAKRRKTQQQNEESFSDSDALSRPSKNPTMSSNSLAERMAVLLSDSAQPDSDDDFERLLAARSGRNIHGEITDSSDEDLVVVNRPVTKSNGRVLPADSDDDDDVEMVDADQASSTSACLFYSRYPASALYMQPNDMTLYEPTNDDPSLVAFEINYQPKATQQANPAWFNYNVIMVALQDLIYQYDGQHQSVLQESDRQIQDIETGISEASIEEGQVNVYIMAARSILMKQVEYYERALALVEGGGQGPERRDSVGHLEALLEVDDDEHLSHLSSSSTASSNGGRRQMCFSRGHTSRNQHRRRSSAASTRHMGDQVDVLLESYSQNQYLTPKERQRLSLATGLSPKQVTAWFTNKRSRDPNRQQKMAAGEGVQKYVPAKRSAPRRRNSSLAILQDDYNEDDEYEE</sequence>
<evidence type="ECO:0000256" key="2">
    <source>
        <dbReference type="PROSITE-ProRule" id="PRU00267"/>
    </source>
</evidence>
<accession>A0A507DL57</accession>
<evidence type="ECO:0000259" key="6">
    <source>
        <dbReference type="PROSITE" id="PS50118"/>
    </source>
</evidence>
<feature type="compositionally biased region" description="Basic and acidic residues" evidence="4">
    <location>
        <begin position="31"/>
        <end position="41"/>
    </location>
</feature>
<reference evidence="7 8" key="1">
    <citation type="journal article" date="2019" name="Sci. Rep.">
        <title>Comparative genomics of chytrid fungi reveal insights into the obligate biotrophic and pathogenic lifestyle of Synchytrium endobioticum.</title>
        <authorList>
            <person name="van de Vossenberg B.T.L.H."/>
            <person name="Warris S."/>
            <person name="Nguyen H.D.T."/>
            <person name="van Gent-Pelzer M.P.E."/>
            <person name="Joly D.L."/>
            <person name="van de Geest H.C."/>
            <person name="Bonants P.J.M."/>
            <person name="Smith D.S."/>
            <person name="Levesque C.A."/>
            <person name="van der Lee T.A.J."/>
        </authorList>
    </citation>
    <scope>NUCLEOTIDE SEQUENCE [LARGE SCALE GENOMIC DNA]</scope>
    <source>
        <strain evidence="7 8">MB42</strain>
    </source>
</reference>
<feature type="region of interest" description="Disordered" evidence="4">
    <location>
        <begin position="276"/>
        <end position="344"/>
    </location>
</feature>
<dbReference type="VEuPathDB" id="FungiDB:SeMB42_g01449"/>
<dbReference type="InterPro" id="IPR008984">
    <property type="entry name" value="SMAD_FHA_dom_sf"/>
</dbReference>
<feature type="compositionally biased region" description="Acidic residues" evidence="4">
    <location>
        <begin position="865"/>
        <end position="874"/>
    </location>
</feature>
<dbReference type="CDD" id="cd00084">
    <property type="entry name" value="HMG-box_SF"/>
    <property type="match status" value="1"/>
</dbReference>
<feature type="region of interest" description="Disordered" evidence="4">
    <location>
        <begin position="825"/>
        <end position="874"/>
    </location>
</feature>
<feature type="domain" description="HMG box" evidence="6">
    <location>
        <begin position="419"/>
        <end position="486"/>
    </location>
</feature>
<evidence type="ECO:0000259" key="5">
    <source>
        <dbReference type="PROSITE" id="PS50071"/>
    </source>
</evidence>
<dbReference type="SMART" id="SM00389">
    <property type="entry name" value="HOX"/>
    <property type="match status" value="1"/>
</dbReference>
<dbReference type="AlphaFoldDB" id="A0A507DL57"/>
<keyword evidence="8" id="KW-1185">Reference proteome</keyword>
<evidence type="ECO:0000256" key="4">
    <source>
        <dbReference type="SAM" id="MobiDB-lite"/>
    </source>
</evidence>
<evidence type="ECO:0000256" key="3">
    <source>
        <dbReference type="RuleBase" id="RU000682"/>
    </source>
</evidence>
<comment type="caution">
    <text evidence="7">The sequence shown here is derived from an EMBL/GenBank/DDBJ whole genome shotgun (WGS) entry which is preliminary data.</text>
</comment>
<feature type="compositionally biased region" description="Polar residues" evidence="4">
    <location>
        <begin position="478"/>
        <end position="502"/>
    </location>
</feature>
<dbReference type="Proteomes" id="UP000317494">
    <property type="component" value="Unassembled WGS sequence"/>
</dbReference>
<dbReference type="GO" id="GO:0003677">
    <property type="term" value="F:DNA binding"/>
    <property type="evidence" value="ECO:0007669"/>
    <property type="project" value="UniProtKB-UniRule"/>
</dbReference>
<evidence type="ECO:0000256" key="1">
    <source>
        <dbReference type="PROSITE-ProRule" id="PRU00108"/>
    </source>
</evidence>
<feature type="compositionally biased region" description="Basic residues" evidence="4">
    <location>
        <begin position="763"/>
        <end position="773"/>
    </location>
</feature>
<dbReference type="SUPFAM" id="SSF47095">
    <property type="entry name" value="HMG-box"/>
    <property type="match status" value="1"/>
</dbReference>
<dbReference type="Gene3D" id="2.60.200.20">
    <property type="match status" value="1"/>
</dbReference>
<feature type="region of interest" description="Disordered" evidence="4">
    <location>
        <begin position="90"/>
        <end position="117"/>
    </location>
</feature>
<dbReference type="CDD" id="cd00086">
    <property type="entry name" value="homeodomain"/>
    <property type="match status" value="1"/>
</dbReference>
<keyword evidence="1 3" id="KW-0371">Homeobox</keyword>
<feature type="compositionally biased region" description="Polar residues" evidence="4">
    <location>
        <begin position="90"/>
        <end position="114"/>
    </location>
</feature>
<name>A0A507DL57_9FUNG</name>
<feature type="compositionally biased region" description="Polar residues" evidence="4">
    <location>
        <begin position="10"/>
        <end position="23"/>
    </location>
</feature>
<dbReference type="Gene3D" id="1.10.10.60">
    <property type="entry name" value="Homeodomain-like"/>
    <property type="match status" value="1"/>
</dbReference>
<protein>
    <recommendedName>
        <fullName evidence="9">Homeobox domain-containing protein</fullName>
    </recommendedName>
</protein>
<gene>
    <name evidence="7" type="ORF">SeMB42_g01449</name>
</gene>
<dbReference type="EMBL" id="QEAN01000037">
    <property type="protein sequence ID" value="TPX52384.1"/>
    <property type="molecule type" value="Genomic_DNA"/>
</dbReference>
<dbReference type="Gene3D" id="1.10.30.10">
    <property type="entry name" value="High mobility group box domain"/>
    <property type="match status" value="1"/>
</dbReference>
<evidence type="ECO:0008006" key="9">
    <source>
        <dbReference type="Google" id="ProtNLM"/>
    </source>
</evidence>
<dbReference type="PROSITE" id="PS50118">
    <property type="entry name" value="HMG_BOX_2"/>
    <property type="match status" value="1"/>
</dbReference>
<dbReference type="SUPFAM" id="SSF49879">
    <property type="entry name" value="SMAD/FHA domain"/>
    <property type="match status" value="1"/>
</dbReference>
<keyword evidence="2 3" id="KW-0238">DNA-binding</keyword>
<feature type="domain" description="Homeobox" evidence="5">
    <location>
        <begin position="771"/>
        <end position="831"/>
    </location>
</feature>
<dbReference type="InterPro" id="IPR001356">
    <property type="entry name" value="HD"/>
</dbReference>